<dbReference type="GO" id="GO:0035243">
    <property type="term" value="F:protein-arginine omega-N symmetric methyltransferase activity"/>
    <property type="evidence" value="ECO:0007669"/>
    <property type="project" value="UniProtKB-EC"/>
</dbReference>
<sequence length="464" mass="50908">MSATSALLRRLLPRTTSISHQCRRYSINAATSAGSSIRPKREYSTPLAEQLTQAIQTTGPIPLAFYMKQCLTSPASGYYTTQKSADIDPFGKRGDFITSPEISQMFGEMVGLWIFTEWMRPQRKRDRVQIIELGPGRGTLMSDILRTLRRFKSFSDTVESIYMIEASPHLQEAQKNLLCPSDAEIIEVGNNGLRCMSKYGIPITWFTDLEDVPATDEKSPYIIAHEFFDALPIHAFQATENGWREFMVANKDPATIITSGTGKAKAVDDEFTLALSKARTPHSMVLPELSSRYRKLSTHPGSIIEVSPESLAIMETIAKRIGMASSGAALIIDYGPSETIPVNSLRGIRQHKIVSPFSKPGETDISADVDFMALADRAINAHEGVEVHGPVEQGAFLKMMGMKERLDSLIKGRNGEDETVKGLVRGYNRLVETGGGGMGRIYKALAVVPERGGKAPVGFGGSVE</sequence>
<evidence type="ECO:0000256" key="1">
    <source>
        <dbReference type="ARBA" id="ARBA00004173"/>
    </source>
</evidence>
<keyword evidence="9" id="KW-1185">Reference proteome</keyword>
<evidence type="ECO:0000256" key="5">
    <source>
        <dbReference type="ARBA" id="ARBA00023128"/>
    </source>
</evidence>
<dbReference type="InterPro" id="IPR003788">
    <property type="entry name" value="NDUFAF7"/>
</dbReference>
<evidence type="ECO:0000313" key="8">
    <source>
        <dbReference type="EMBL" id="TGZ84720.1"/>
    </source>
</evidence>
<dbReference type="GO" id="GO:0032981">
    <property type="term" value="P:mitochondrial respiratory chain complex I assembly"/>
    <property type="evidence" value="ECO:0007669"/>
    <property type="project" value="TreeGrafter"/>
</dbReference>
<dbReference type="Gene3D" id="3.40.50.12710">
    <property type="match status" value="1"/>
</dbReference>
<dbReference type="InterPro" id="IPR038375">
    <property type="entry name" value="NDUFAF7_sf"/>
</dbReference>
<dbReference type="InterPro" id="IPR029063">
    <property type="entry name" value="SAM-dependent_MTases_sf"/>
</dbReference>
<dbReference type="EMBL" id="ML220112">
    <property type="protein sequence ID" value="TGZ84720.1"/>
    <property type="molecule type" value="Genomic_DNA"/>
</dbReference>
<organism evidence="8 9">
    <name type="scientific">Ascodesmis nigricans</name>
    <dbReference type="NCBI Taxonomy" id="341454"/>
    <lineage>
        <taxon>Eukaryota</taxon>
        <taxon>Fungi</taxon>
        <taxon>Dikarya</taxon>
        <taxon>Ascomycota</taxon>
        <taxon>Pezizomycotina</taxon>
        <taxon>Pezizomycetes</taxon>
        <taxon>Pezizales</taxon>
        <taxon>Ascodesmidaceae</taxon>
        <taxon>Ascodesmis</taxon>
    </lineage>
</organism>
<dbReference type="InParanoid" id="A0A4S2N635"/>
<gene>
    <name evidence="8" type="ORF">EX30DRAFT_325488</name>
</gene>
<dbReference type="PANTHER" id="PTHR12049:SF7">
    <property type="entry name" value="PROTEIN ARGININE METHYLTRANSFERASE NDUFAF7, MITOCHONDRIAL"/>
    <property type="match status" value="1"/>
</dbReference>
<name>A0A4S2N635_9PEZI</name>
<dbReference type="OrthoDB" id="5595109at2759"/>
<accession>A0A4S2N635</accession>
<comment type="subcellular location">
    <subcellularLocation>
        <location evidence="1 7">Mitochondrion</location>
    </subcellularLocation>
</comment>
<keyword evidence="4 7" id="KW-0808">Transferase</keyword>
<protein>
    <recommendedName>
        <fullName evidence="7">Protein arginine methyltransferase NDUFAF7</fullName>
        <ecNumber evidence="7">2.1.1.320</ecNumber>
    </recommendedName>
</protein>
<evidence type="ECO:0000313" key="9">
    <source>
        <dbReference type="Proteomes" id="UP000298138"/>
    </source>
</evidence>
<dbReference type="STRING" id="341454.A0A4S2N635"/>
<reference evidence="8 9" key="1">
    <citation type="submission" date="2019-04" db="EMBL/GenBank/DDBJ databases">
        <title>Comparative genomics and transcriptomics to analyze fruiting body development in filamentous ascomycetes.</title>
        <authorList>
            <consortium name="DOE Joint Genome Institute"/>
            <person name="Lutkenhaus R."/>
            <person name="Traeger S."/>
            <person name="Breuer J."/>
            <person name="Kuo A."/>
            <person name="Lipzen A."/>
            <person name="Pangilinan J."/>
            <person name="Dilworth D."/>
            <person name="Sandor L."/>
            <person name="Poggeler S."/>
            <person name="Barry K."/>
            <person name="Grigoriev I.V."/>
            <person name="Nowrousian M."/>
        </authorList>
    </citation>
    <scope>NUCLEOTIDE SEQUENCE [LARGE SCALE GENOMIC DNA]</scope>
    <source>
        <strain evidence="8 9">CBS 389.68</strain>
    </source>
</reference>
<proteinExistence type="inferred from homology"/>
<keyword evidence="3 7" id="KW-0489">Methyltransferase</keyword>
<dbReference type="GO" id="GO:0032259">
    <property type="term" value="P:methylation"/>
    <property type="evidence" value="ECO:0007669"/>
    <property type="project" value="UniProtKB-KW"/>
</dbReference>
<dbReference type="PANTHER" id="PTHR12049">
    <property type="entry name" value="PROTEIN ARGININE METHYLTRANSFERASE NDUFAF7, MITOCHONDRIAL"/>
    <property type="match status" value="1"/>
</dbReference>
<comment type="similarity">
    <text evidence="2 7">Belongs to the NDUFAF7 family.</text>
</comment>
<dbReference type="Proteomes" id="UP000298138">
    <property type="component" value="Unassembled WGS sequence"/>
</dbReference>
<evidence type="ECO:0000256" key="2">
    <source>
        <dbReference type="ARBA" id="ARBA00005891"/>
    </source>
</evidence>
<evidence type="ECO:0000256" key="3">
    <source>
        <dbReference type="ARBA" id="ARBA00022603"/>
    </source>
</evidence>
<comment type="function">
    <text evidence="7">Arginine methyltransferase involved in the assembly or stability of mitochondrial NADH:ubiquinone oxidoreductase complex (complex I).</text>
</comment>
<dbReference type="FunFam" id="3.40.50.12710:FF:000008">
    <property type="entry name" value="Protein arginine methyltransferase NDUFAF7"/>
    <property type="match status" value="1"/>
</dbReference>
<evidence type="ECO:0000256" key="4">
    <source>
        <dbReference type="ARBA" id="ARBA00022679"/>
    </source>
</evidence>
<comment type="catalytic activity">
    <reaction evidence="6 7">
        <text>L-arginyl-[protein] + 2 S-adenosyl-L-methionine = N(omega),N(omega)'-dimethyl-L-arginyl-[protein] + 2 S-adenosyl-L-homocysteine + 2 H(+)</text>
        <dbReference type="Rhea" id="RHEA:48108"/>
        <dbReference type="Rhea" id="RHEA-COMP:10532"/>
        <dbReference type="Rhea" id="RHEA-COMP:11992"/>
        <dbReference type="ChEBI" id="CHEBI:15378"/>
        <dbReference type="ChEBI" id="CHEBI:29965"/>
        <dbReference type="ChEBI" id="CHEBI:57856"/>
        <dbReference type="ChEBI" id="CHEBI:59789"/>
        <dbReference type="ChEBI" id="CHEBI:88221"/>
        <dbReference type="EC" id="2.1.1.320"/>
    </reaction>
</comment>
<dbReference type="GO" id="GO:0005739">
    <property type="term" value="C:mitochondrion"/>
    <property type="evidence" value="ECO:0007669"/>
    <property type="project" value="UniProtKB-SubCell"/>
</dbReference>
<dbReference type="SUPFAM" id="SSF53335">
    <property type="entry name" value="S-adenosyl-L-methionine-dependent methyltransferases"/>
    <property type="match status" value="1"/>
</dbReference>
<dbReference type="Pfam" id="PF02636">
    <property type="entry name" value="Methyltransf_28"/>
    <property type="match status" value="1"/>
</dbReference>
<dbReference type="EC" id="2.1.1.320" evidence="7"/>
<evidence type="ECO:0000256" key="7">
    <source>
        <dbReference type="RuleBase" id="RU364114"/>
    </source>
</evidence>
<evidence type="ECO:0000256" key="6">
    <source>
        <dbReference type="ARBA" id="ARBA00048612"/>
    </source>
</evidence>
<dbReference type="AlphaFoldDB" id="A0A4S2N635"/>
<keyword evidence="5 7" id="KW-0496">Mitochondrion</keyword>